<evidence type="ECO:0008006" key="3">
    <source>
        <dbReference type="Google" id="ProtNLM"/>
    </source>
</evidence>
<evidence type="ECO:0000313" key="2">
    <source>
        <dbReference type="Proteomes" id="UP001611548"/>
    </source>
</evidence>
<dbReference type="RefSeq" id="WP_055470704.1">
    <property type="nucleotide sequence ID" value="NZ_JBEZHZ010000014.1"/>
</dbReference>
<sequence>MEQQTHHPAQQGAENPVVTCGRCGAATAGPTPPVTWTCSVENGHRVYFCDSCARDNLRAIEGRLDSSWW</sequence>
<gene>
    <name evidence="1" type="ORF">ACH429_07420</name>
</gene>
<organism evidence="1 2">
    <name type="scientific">Streptomyces pathocidini</name>
    <dbReference type="NCBI Taxonomy" id="1650571"/>
    <lineage>
        <taxon>Bacteria</taxon>
        <taxon>Bacillati</taxon>
        <taxon>Actinomycetota</taxon>
        <taxon>Actinomycetes</taxon>
        <taxon>Kitasatosporales</taxon>
        <taxon>Streptomycetaceae</taxon>
        <taxon>Streptomyces</taxon>
    </lineage>
</organism>
<keyword evidence="2" id="KW-1185">Reference proteome</keyword>
<dbReference type="EMBL" id="JBIRWE010000002">
    <property type="protein sequence ID" value="MFI1963952.1"/>
    <property type="molecule type" value="Genomic_DNA"/>
</dbReference>
<evidence type="ECO:0000313" key="1">
    <source>
        <dbReference type="EMBL" id="MFI1963952.1"/>
    </source>
</evidence>
<reference evidence="1 2" key="1">
    <citation type="submission" date="2024-10" db="EMBL/GenBank/DDBJ databases">
        <title>The Natural Products Discovery Center: Release of the First 8490 Sequenced Strains for Exploring Actinobacteria Biosynthetic Diversity.</title>
        <authorList>
            <person name="Kalkreuter E."/>
            <person name="Kautsar S.A."/>
            <person name="Yang D."/>
            <person name="Bader C.D."/>
            <person name="Teijaro C.N."/>
            <person name="Fluegel L."/>
            <person name="Davis C.M."/>
            <person name="Simpson J.R."/>
            <person name="Lauterbach L."/>
            <person name="Steele A.D."/>
            <person name="Gui C."/>
            <person name="Meng S."/>
            <person name="Li G."/>
            <person name="Viehrig K."/>
            <person name="Ye F."/>
            <person name="Su P."/>
            <person name="Kiefer A.F."/>
            <person name="Nichols A."/>
            <person name="Cepeda A.J."/>
            <person name="Yan W."/>
            <person name="Fan B."/>
            <person name="Jiang Y."/>
            <person name="Adhikari A."/>
            <person name="Zheng C.-J."/>
            <person name="Schuster L."/>
            <person name="Cowan T.M."/>
            <person name="Smanski M.J."/>
            <person name="Chevrette M.G."/>
            <person name="De Carvalho L.P.S."/>
            <person name="Shen B."/>
        </authorList>
    </citation>
    <scope>NUCLEOTIDE SEQUENCE [LARGE SCALE GENOMIC DNA]</scope>
    <source>
        <strain evidence="1 2">NPDC020327</strain>
    </source>
</reference>
<protein>
    <recommendedName>
        <fullName evidence="3">Small CPxCG-related zinc finger protein</fullName>
    </recommendedName>
</protein>
<accession>A0ABW7UMS2</accession>
<comment type="caution">
    <text evidence="1">The sequence shown here is derived from an EMBL/GenBank/DDBJ whole genome shotgun (WGS) entry which is preliminary data.</text>
</comment>
<name>A0ABW7UMS2_9ACTN</name>
<dbReference type="Proteomes" id="UP001611548">
    <property type="component" value="Unassembled WGS sequence"/>
</dbReference>
<proteinExistence type="predicted"/>